<comment type="caution">
    <text evidence="1">The sequence shown here is derived from an EMBL/GenBank/DDBJ whole genome shotgun (WGS) entry which is preliminary data.</text>
</comment>
<proteinExistence type="predicted"/>
<reference evidence="2" key="1">
    <citation type="journal article" date="2023" name="Front. Plant Sci.">
        <title>Chromosomal-level genome assembly of Melastoma candidum provides insights into trichome evolution.</title>
        <authorList>
            <person name="Zhong Y."/>
            <person name="Wu W."/>
            <person name="Sun C."/>
            <person name="Zou P."/>
            <person name="Liu Y."/>
            <person name="Dai S."/>
            <person name="Zhou R."/>
        </authorList>
    </citation>
    <scope>NUCLEOTIDE SEQUENCE [LARGE SCALE GENOMIC DNA]</scope>
</reference>
<accession>A0ACB9M6T9</accession>
<evidence type="ECO:0000313" key="2">
    <source>
        <dbReference type="Proteomes" id="UP001057402"/>
    </source>
</evidence>
<name>A0ACB9M6T9_9MYRT</name>
<gene>
    <name evidence="1" type="ORF">MLD38_033551</name>
</gene>
<dbReference type="Proteomes" id="UP001057402">
    <property type="component" value="Chromosome 10"/>
</dbReference>
<keyword evidence="2" id="KW-1185">Reference proteome</keyword>
<organism evidence="1 2">
    <name type="scientific">Melastoma candidum</name>
    <dbReference type="NCBI Taxonomy" id="119954"/>
    <lineage>
        <taxon>Eukaryota</taxon>
        <taxon>Viridiplantae</taxon>
        <taxon>Streptophyta</taxon>
        <taxon>Embryophyta</taxon>
        <taxon>Tracheophyta</taxon>
        <taxon>Spermatophyta</taxon>
        <taxon>Magnoliopsida</taxon>
        <taxon>eudicotyledons</taxon>
        <taxon>Gunneridae</taxon>
        <taxon>Pentapetalae</taxon>
        <taxon>rosids</taxon>
        <taxon>malvids</taxon>
        <taxon>Myrtales</taxon>
        <taxon>Melastomataceae</taxon>
        <taxon>Melastomatoideae</taxon>
        <taxon>Melastomateae</taxon>
        <taxon>Melastoma</taxon>
    </lineage>
</organism>
<protein>
    <submittedName>
        <fullName evidence="1">Uncharacterized protein</fullName>
    </submittedName>
</protein>
<sequence>MEDGNSDDWLPPGWRMEIRLRKFGRKDKLYYAPSGQKYYSKLEVLRHLKNNLPTDTQLEEGKVGHASSPQTRENEQVILHQGAAGACHNRDSCSPASVEKGKISPDISTYFSCNSMDSSSLASGEDTQVIEQHLEILDNETPNVACLLPEGGKNDTNEAAITIAGESQANKLQGGKNCILHPSIRNYCAKNLEEDTASTDAQTLAGNQSSAGETGRADQSSSPVISQKRNSRHQNHARTNVVLEKCVAEGLPMGWTKEIKVTKKNGNVRRDPYYTDPASGYVFRSMKDVLRYLKTGDIGRLAFKPKDKSSSELELEDEETPVTEPEAACLSPLMKKQKLFETYSSDTKEGMEDFPSKVVVVTPSSCQREELSVPGCAHHESKGYFSKLSEAVQREHRERKNGCSQKGFLSVPEAKVISEDPLHEKWLRGQNDEQGACPPEVTQSRRNPVEGKSEDCEPLPQNVNHVEVIPEESLPSAEERKDPTPESNVKEKTTRKPRKIKEINTPRRTSSRLAGIAVNPTVEIPSRASRGNAKHIFQEVPSQMKPEMQNTEVLRVDSNRTSSHKDTTDRNSALIGVATHDVVNGSTENKMAEKQVLPLEFPSPEILQDPCIEFAIKTLTGMIDFNNLDDAFQPSNGMISKSVDRPRANSETEKHGSQDQGVGALMSPMKPFVPEPAPEPITEETTANMLCSSALESSWSDPCIEFAIKTLTGVIPIDYCAGVQGIYRQEMHTPQIPGSSNGPVPNRPR</sequence>
<evidence type="ECO:0000313" key="1">
    <source>
        <dbReference type="EMBL" id="KAI4320024.1"/>
    </source>
</evidence>
<dbReference type="EMBL" id="CM042889">
    <property type="protein sequence ID" value="KAI4320024.1"/>
    <property type="molecule type" value="Genomic_DNA"/>
</dbReference>